<comment type="caution">
    <text evidence="1">The sequence shown here is derived from an EMBL/GenBank/DDBJ whole genome shotgun (WGS) entry which is preliminary data.</text>
</comment>
<dbReference type="Proteomes" id="UP001055811">
    <property type="component" value="Linkage Group LG09"/>
</dbReference>
<evidence type="ECO:0000313" key="1">
    <source>
        <dbReference type="EMBL" id="KAI3691296.1"/>
    </source>
</evidence>
<organism evidence="1 2">
    <name type="scientific">Cichorium intybus</name>
    <name type="common">Chicory</name>
    <dbReference type="NCBI Taxonomy" id="13427"/>
    <lineage>
        <taxon>Eukaryota</taxon>
        <taxon>Viridiplantae</taxon>
        <taxon>Streptophyta</taxon>
        <taxon>Embryophyta</taxon>
        <taxon>Tracheophyta</taxon>
        <taxon>Spermatophyta</taxon>
        <taxon>Magnoliopsida</taxon>
        <taxon>eudicotyledons</taxon>
        <taxon>Gunneridae</taxon>
        <taxon>Pentapetalae</taxon>
        <taxon>asterids</taxon>
        <taxon>campanulids</taxon>
        <taxon>Asterales</taxon>
        <taxon>Asteraceae</taxon>
        <taxon>Cichorioideae</taxon>
        <taxon>Cichorieae</taxon>
        <taxon>Cichoriinae</taxon>
        <taxon>Cichorium</taxon>
    </lineage>
</organism>
<protein>
    <submittedName>
        <fullName evidence="1">Uncharacterized protein</fullName>
    </submittedName>
</protein>
<reference evidence="2" key="1">
    <citation type="journal article" date="2022" name="Mol. Ecol. Resour.">
        <title>The genomes of chicory, endive, great burdock and yacon provide insights into Asteraceae palaeo-polyploidization history and plant inulin production.</title>
        <authorList>
            <person name="Fan W."/>
            <person name="Wang S."/>
            <person name="Wang H."/>
            <person name="Wang A."/>
            <person name="Jiang F."/>
            <person name="Liu H."/>
            <person name="Zhao H."/>
            <person name="Xu D."/>
            <person name="Zhang Y."/>
        </authorList>
    </citation>
    <scope>NUCLEOTIDE SEQUENCE [LARGE SCALE GENOMIC DNA]</scope>
    <source>
        <strain evidence="2">cv. Punajuju</strain>
    </source>
</reference>
<sequence>MNLDRLWFRSPPDLVPDESRSDLIWIYTGFGFEKTTHLHVHTKLIRCLLRYMEAKIIKGIVFSLLQVIHIHCLHQFINHQIILGLGQKTIHLRLRQWQNNLNRQKGSLQKTILRATIDNVKNPDYLFLISQDFMEARVALTQPKITSTQIRHHTYEKLFMCTGFMFDLATTASEFFPMNDDVEKRQPETKAIMRWLKQIRFTASATLHGGALVAKYPWDGSLKKKALNFFSYLICKYKVVYVSMQKFDNLPLECKHGYARFKEHHKECHQL</sequence>
<reference evidence="1 2" key="2">
    <citation type="journal article" date="2022" name="Mol. Ecol. Resour.">
        <title>The genomes of chicory, endive, great burdock and yacon provide insights into Asteraceae paleo-polyploidization history and plant inulin production.</title>
        <authorList>
            <person name="Fan W."/>
            <person name="Wang S."/>
            <person name="Wang H."/>
            <person name="Wang A."/>
            <person name="Jiang F."/>
            <person name="Liu H."/>
            <person name="Zhao H."/>
            <person name="Xu D."/>
            <person name="Zhang Y."/>
        </authorList>
    </citation>
    <scope>NUCLEOTIDE SEQUENCE [LARGE SCALE GENOMIC DNA]</scope>
    <source>
        <strain evidence="2">cv. Punajuju</strain>
        <tissue evidence="1">Leaves</tissue>
    </source>
</reference>
<proteinExistence type="predicted"/>
<name>A0ACB8Z0T3_CICIN</name>
<keyword evidence="2" id="KW-1185">Reference proteome</keyword>
<dbReference type="EMBL" id="CM042017">
    <property type="protein sequence ID" value="KAI3691296.1"/>
    <property type="molecule type" value="Genomic_DNA"/>
</dbReference>
<accession>A0ACB8Z0T3</accession>
<gene>
    <name evidence="1" type="ORF">L2E82_49595</name>
</gene>
<evidence type="ECO:0000313" key="2">
    <source>
        <dbReference type="Proteomes" id="UP001055811"/>
    </source>
</evidence>